<keyword evidence="6" id="KW-1185">Reference proteome</keyword>
<feature type="domain" description="FAD/NAD(P)-binding" evidence="4">
    <location>
        <begin position="3"/>
        <end position="111"/>
    </location>
</feature>
<evidence type="ECO:0000259" key="4">
    <source>
        <dbReference type="Pfam" id="PF07992"/>
    </source>
</evidence>
<sequence>MQKRALEHPKITVLWDSAVEEAYGNERNMLGGVKVRNVKTGELTDLPISGLFFAIGHEPATKFLDGQLKLDEAGYIVTAPDSTATSIEGVFAAGDVQDHVWRQAITAAGTGCMAALEAERFLEAHGHAAVDGGPAAIEEDSAADKAGAKEPALVAA</sequence>
<organism evidence="5 6">
    <name type="scientific">Monoraphidium neglectum</name>
    <dbReference type="NCBI Taxonomy" id="145388"/>
    <lineage>
        <taxon>Eukaryota</taxon>
        <taxon>Viridiplantae</taxon>
        <taxon>Chlorophyta</taxon>
        <taxon>core chlorophytes</taxon>
        <taxon>Chlorophyceae</taxon>
        <taxon>CS clade</taxon>
        <taxon>Sphaeropleales</taxon>
        <taxon>Selenastraceae</taxon>
        <taxon>Monoraphidium</taxon>
    </lineage>
</organism>
<dbReference type="InterPro" id="IPR023753">
    <property type="entry name" value="FAD/NAD-binding_dom"/>
</dbReference>
<dbReference type="Proteomes" id="UP000054498">
    <property type="component" value="Unassembled WGS sequence"/>
</dbReference>
<name>A0A0D2KSM0_9CHLO</name>
<dbReference type="OrthoDB" id="371245at2759"/>
<accession>A0A0D2KSM0</accession>
<dbReference type="AlphaFoldDB" id="A0A0D2KSM0"/>
<dbReference type="EMBL" id="KK102152">
    <property type="protein sequence ID" value="KIY98533.1"/>
    <property type="molecule type" value="Genomic_DNA"/>
</dbReference>
<dbReference type="InterPro" id="IPR036188">
    <property type="entry name" value="FAD/NAD-bd_sf"/>
</dbReference>
<dbReference type="STRING" id="145388.A0A0D2KSM0"/>
<dbReference type="RefSeq" id="XP_013897553.1">
    <property type="nucleotide sequence ID" value="XM_014042099.1"/>
</dbReference>
<dbReference type="PANTHER" id="PTHR48105">
    <property type="entry name" value="THIOREDOXIN REDUCTASE 1-RELATED-RELATED"/>
    <property type="match status" value="1"/>
</dbReference>
<dbReference type="GO" id="GO:0004791">
    <property type="term" value="F:thioredoxin-disulfide reductase (NADPH) activity"/>
    <property type="evidence" value="ECO:0007669"/>
    <property type="project" value="UniProtKB-EC"/>
</dbReference>
<keyword evidence="2" id="KW-0285">Flavoprotein</keyword>
<dbReference type="PRINTS" id="PR00368">
    <property type="entry name" value="FADPNR"/>
</dbReference>
<dbReference type="PRINTS" id="PR00469">
    <property type="entry name" value="PNDRDTASEII"/>
</dbReference>
<dbReference type="SUPFAM" id="SSF51905">
    <property type="entry name" value="FAD/NAD(P)-binding domain"/>
    <property type="match status" value="1"/>
</dbReference>
<proteinExistence type="inferred from homology"/>
<keyword evidence="3 5" id="KW-0560">Oxidoreductase</keyword>
<dbReference type="KEGG" id="mng:MNEG_9431"/>
<evidence type="ECO:0000313" key="6">
    <source>
        <dbReference type="Proteomes" id="UP000054498"/>
    </source>
</evidence>
<reference evidence="5 6" key="1">
    <citation type="journal article" date="2013" name="BMC Genomics">
        <title>Reconstruction of the lipid metabolism for the microalga Monoraphidium neglectum from its genome sequence reveals characteristics suitable for biofuel production.</title>
        <authorList>
            <person name="Bogen C."/>
            <person name="Al-Dilaimi A."/>
            <person name="Albersmeier A."/>
            <person name="Wichmann J."/>
            <person name="Grundmann M."/>
            <person name="Rupp O."/>
            <person name="Lauersen K.J."/>
            <person name="Blifernez-Klassen O."/>
            <person name="Kalinowski J."/>
            <person name="Goesmann A."/>
            <person name="Mussgnug J.H."/>
            <person name="Kruse O."/>
        </authorList>
    </citation>
    <scope>NUCLEOTIDE SEQUENCE [LARGE SCALE GENOMIC DNA]</scope>
    <source>
        <strain evidence="5 6">SAG 48.87</strain>
    </source>
</reference>
<evidence type="ECO:0000256" key="1">
    <source>
        <dbReference type="ARBA" id="ARBA00009333"/>
    </source>
</evidence>
<dbReference type="InterPro" id="IPR050097">
    <property type="entry name" value="Ferredoxin-NADP_redctase_2"/>
</dbReference>
<gene>
    <name evidence="5" type="ORF">MNEG_9431</name>
</gene>
<evidence type="ECO:0000313" key="5">
    <source>
        <dbReference type="EMBL" id="KIY98533.1"/>
    </source>
</evidence>
<dbReference type="Gene3D" id="3.50.50.60">
    <property type="entry name" value="FAD/NAD(P)-binding domain"/>
    <property type="match status" value="2"/>
</dbReference>
<comment type="similarity">
    <text evidence="1">Belongs to the class-II pyridine nucleotide-disulfide oxidoreductase family.</text>
</comment>
<evidence type="ECO:0000256" key="3">
    <source>
        <dbReference type="ARBA" id="ARBA00023002"/>
    </source>
</evidence>
<dbReference type="GeneID" id="25742306"/>
<evidence type="ECO:0000256" key="2">
    <source>
        <dbReference type="ARBA" id="ARBA00022630"/>
    </source>
</evidence>
<protein>
    <submittedName>
        <fullName evidence="5">Thioredoxin reductase (NADPH)</fullName>
        <ecNumber evidence="5">1.8.1.9</ecNumber>
    </submittedName>
</protein>
<dbReference type="EC" id="1.8.1.9" evidence="5"/>
<dbReference type="Pfam" id="PF07992">
    <property type="entry name" value="Pyr_redox_2"/>
    <property type="match status" value="1"/>
</dbReference>